<keyword evidence="7" id="KW-0544">Nucleosome core</keyword>
<comment type="similarity">
    <text evidence="3">Belongs to the histone H3 family.</text>
</comment>
<keyword evidence="6" id="KW-0539">Nucleus</keyword>
<dbReference type="PRINTS" id="PR00622">
    <property type="entry name" value="HISTONEH3"/>
</dbReference>
<dbReference type="PANTHER" id="PTHR11426">
    <property type="entry name" value="HISTONE H3"/>
    <property type="match status" value="1"/>
</dbReference>
<dbReference type="OrthoDB" id="420022at2759"/>
<dbReference type="InterPro" id="IPR007125">
    <property type="entry name" value="H2A/H2B/H3"/>
</dbReference>
<dbReference type="AlphaFoldDB" id="A0A443SH85"/>
<feature type="domain" description="Core Histone H2A/H2B/H3" evidence="8">
    <location>
        <begin position="63"/>
        <end position="150"/>
    </location>
</feature>
<protein>
    <recommendedName>
        <fullName evidence="8">Core Histone H2A/H2B/H3 domain-containing protein</fullName>
    </recommendedName>
</protein>
<gene>
    <name evidence="9" type="ORF">B4U80_10182</name>
</gene>
<dbReference type="InterPro" id="IPR009072">
    <property type="entry name" value="Histone-fold"/>
</dbReference>
<comment type="caution">
    <text evidence="9">The sequence shown here is derived from an EMBL/GenBank/DDBJ whole genome shotgun (WGS) entry which is preliminary data.</text>
</comment>
<comment type="subcellular location">
    <subcellularLocation>
        <location evidence="2">Chromosome</location>
    </subcellularLocation>
    <subcellularLocation>
        <location evidence="1">Nucleus</location>
    </subcellularLocation>
</comment>
<evidence type="ECO:0000256" key="1">
    <source>
        <dbReference type="ARBA" id="ARBA00004123"/>
    </source>
</evidence>
<keyword evidence="10" id="KW-1185">Reference proteome</keyword>
<sequence length="155" mass="17566">FGCGRLVMARTKQSLTSKRSRSSNSQLQRILETKRGEKIYSPAIASTEVVKQPKKHRAPPGGVSLLQIIRYQRSTENLIPRLPFQRLIREIVQGFVANDTKIRFQTAALIALQDAAEAYLVNLFENTNLLAIHSNRVTIMVKDMHLALKLNNHTF</sequence>
<evidence type="ECO:0000313" key="10">
    <source>
        <dbReference type="Proteomes" id="UP000288716"/>
    </source>
</evidence>
<feature type="non-terminal residue" evidence="9">
    <location>
        <position position="1"/>
    </location>
</feature>
<dbReference type="Pfam" id="PF00125">
    <property type="entry name" value="Histone"/>
    <property type="match status" value="1"/>
</dbReference>
<keyword evidence="4" id="KW-0158">Chromosome</keyword>
<dbReference type="FunFam" id="1.10.20.10:FF:000085">
    <property type="entry name" value="Histone H3.2"/>
    <property type="match status" value="1"/>
</dbReference>
<dbReference type="InterPro" id="IPR000164">
    <property type="entry name" value="Histone_H3/CENP-A"/>
</dbReference>
<dbReference type="Proteomes" id="UP000288716">
    <property type="component" value="Unassembled WGS sequence"/>
</dbReference>
<dbReference type="GO" id="GO:0046982">
    <property type="term" value="F:protein heterodimerization activity"/>
    <property type="evidence" value="ECO:0007669"/>
    <property type="project" value="InterPro"/>
</dbReference>
<evidence type="ECO:0000256" key="3">
    <source>
        <dbReference type="ARBA" id="ARBA00010343"/>
    </source>
</evidence>
<proteinExistence type="inferred from homology"/>
<dbReference type="SMART" id="SM00428">
    <property type="entry name" value="H3"/>
    <property type="match status" value="1"/>
</dbReference>
<evidence type="ECO:0000256" key="7">
    <source>
        <dbReference type="ARBA" id="ARBA00023269"/>
    </source>
</evidence>
<dbReference type="Gene3D" id="1.10.20.10">
    <property type="entry name" value="Histone, subunit A"/>
    <property type="match status" value="1"/>
</dbReference>
<dbReference type="GO" id="GO:0005634">
    <property type="term" value="C:nucleus"/>
    <property type="evidence" value="ECO:0007669"/>
    <property type="project" value="UniProtKB-SubCell"/>
</dbReference>
<evidence type="ECO:0000256" key="4">
    <source>
        <dbReference type="ARBA" id="ARBA00022454"/>
    </source>
</evidence>
<keyword evidence="5" id="KW-0238">DNA-binding</keyword>
<name>A0A443SH85_9ACAR</name>
<dbReference type="VEuPathDB" id="VectorBase:LDEU005152"/>
<evidence type="ECO:0000259" key="8">
    <source>
        <dbReference type="Pfam" id="PF00125"/>
    </source>
</evidence>
<evidence type="ECO:0000256" key="6">
    <source>
        <dbReference type="ARBA" id="ARBA00023242"/>
    </source>
</evidence>
<accession>A0A443SH85</accession>
<evidence type="ECO:0000256" key="2">
    <source>
        <dbReference type="ARBA" id="ARBA00004286"/>
    </source>
</evidence>
<dbReference type="EMBL" id="NCKV01002401">
    <property type="protein sequence ID" value="RWS26888.1"/>
    <property type="molecule type" value="Genomic_DNA"/>
</dbReference>
<reference evidence="9 10" key="1">
    <citation type="journal article" date="2018" name="Gigascience">
        <title>Genomes of trombidid mites reveal novel predicted allergens and laterally-transferred genes associated with secondary metabolism.</title>
        <authorList>
            <person name="Dong X."/>
            <person name="Chaisiri K."/>
            <person name="Xia D."/>
            <person name="Armstrong S.D."/>
            <person name="Fang Y."/>
            <person name="Donnelly M.J."/>
            <person name="Kadowaki T."/>
            <person name="McGarry J.W."/>
            <person name="Darby A.C."/>
            <person name="Makepeace B.L."/>
        </authorList>
    </citation>
    <scope>NUCLEOTIDE SEQUENCE [LARGE SCALE GENOMIC DNA]</scope>
    <source>
        <strain evidence="9">UoL-UT</strain>
    </source>
</reference>
<dbReference type="SUPFAM" id="SSF47113">
    <property type="entry name" value="Histone-fold"/>
    <property type="match status" value="1"/>
</dbReference>
<dbReference type="CDD" id="cd22911">
    <property type="entry name" value="HFD_H3"/>
    <property type="match status" value="1"/>
</dbReference>
<dbReference type="GO" id="GO:0000786">
    <property type="term" value="C:nucleosome"/>
    <property type="evidence" value="ECO:0007669"/>
    <property type="project" value="UniProtKB-KW"/>
</dbReference>
<dbReference type="GO" id="GO:0030527">
    <property type="term" value="F:structural constituent of chromatin"/>
    <property type="evidence" value="ECO:0007669"/>
    <property type="project" value="InterPro"/>
</dbReference>
<organism evidence="9 10">
    <name type="scientific">Leptotrombidium deliense</name>
    <dbReference type="NCBI Taxonomy" id="299467"/>
    <lineage>
        <taxon>Eukaryota</taxon>
        <taxon>Metazoa</taxon>
        <taxon>Ecdysozoa</taxon>
        <taxon>Arthropoda</taxon>
        <taxon>Chelicerata</taxon>
        <taxon>Arachnida</taxon>
        <taxon>Acari</taxon>
        <taxon>Acariformes</taxon>
        <taxon>Trombidiformes</taxon>
        <taxon>Prostigmata</taxon>
        <taxon>Anystina</taxon>
        <taxon>Parasitengona</taxon>
        <taxon>Trombiculoidea</taxon>
        <taxon>Trombiculidae</taxon>
        <taxon>Leptotrombidium</taxon>
    </lineage>
</organism>
<dbReference type="STRING" id="299467.A0A443SH85"/>
<evidence type="ECO:0000313" key="9">
    <source>
        <dbReference type="EMBL" id="RWS26888.1"/>
    </source>
</evidence>
<dbReference type="GO" id="GO:0003677">
    <property type="term" value="F:DNA binding"/>
    <property type="evidence" value="ECO:0007669"/>
    <property type="project" value="UniProtKB-KW"/>
</dbReference>
<evidence type="ECO:0000256" key="5">
    <source>
        <dbReference type="ARBA" id="ARBA00023125"/>
    </source>
</evidence>